<feature type="domain" description="3-hydroxyacyl-CoA dehydrogenase NAD binding" evidence="11">
    <location>
        <begin position="9"/>
        <end position="189"/>
    </location>
</feature>
<dbReference type="SUPFAM" id="SSF48179">
    <property type="entry name" value="6-phosphogluconate dehydrogenase C-terminal domain-like"/>
    <property type="match status" value="1"/>
</dbReference>
<evidence type="ECO:0000256" key="1">
    <source>
        <dbReference type="ARBA" id="ARBA00004496"/>
    </source>
</evidence>
<reference evidence="12 13" key="1">
    <citation type="submission" date="2021-02" db="EMBL/GenBank/DDBJ databases">
        <title>Safari Cat Assemblies.</title>
        <authorList>
            <person name="Bredemeyer K.R."/>
            <person name="Murphy W.J."/>
        </authorList>
    </citation>
    <scope>NUCLEOTIDE SEQUENCE [LARGE SCALE GENOMIC DNA]</scope>
</reference>
<evidence type="ECO:0000313" key="13">
    <source>
        <dbReference type="Proteomes" id="UP000823872"/>
    </source>
</evidence>
<evidence type="ECO:0000256" key="5">
    <source>
        <dbReference type="ARBA" id="ARBA00022553"/>
    </source>
</evidence>
<evidence type="ECO:0000256" key="8">
    <source>
        <dbReference type="ARBA" id="ARBA00038962"/>
    </source>
</evidence>
<dbReference type="Ensembl" id="ENSFCTT00005051756.1">
    <property type="protein sequence ID" value="ENSFCTP00005037914.1"/>
    <property type="gene ID" value="ENSFCTG00005017908.1"/>
</dbReference>
<sequence>MASPAAGVVVIVGSGLIGRSWAMLFASGGFRVKLYDIEQQQVTNALENIRKEMMFLEQSGSLKGSLGAQDQLSLISGCLNIQEAVEGALHIQECVPENLELKKKIFAQLDQIIDDQVVLSSSTSCLLPSQLFAGLAHVQQCLVAHPVNPPYYVPLVELVPHPETAPVTVDRTHALMRKIGQSPVRVLKEMDGFVLNRLQYAVISEAWRLVEEGIVSPSDLDLVMSDGLGMRYAFIGPLETMHLNAEGMLSYCDRYSEGMKRVLKTFGPIPEFSGATVEKVNQAMCLKVPADPEHLAARRRWRDECLQRLAKLKRQMPSQ</sequence>
<evidence type="ECO:0000256" key="7">
    <source>
        <dbReference type="ARBA" id="ARBA00023027"/>
    </source>
</evidence>
<keyword evidence="4" id="KW-0963">Cytoplasm</keyword>
<dbReference type="InterPro" id="IPR006180">
    <property type="entry name" value="3-OHacyl-CoA_DH_CS"/>
</dbReference>
<dbReference type="SUPFAM" id="SSF51735">
    <property type="entry name" value="NAD(P)-binding Rossmann-fold domains"/>
    <property type="match status" value="1"/>
</dbReference>
<dbReference type="InterPro" id="IPR008927">
    <property type="entry name" value="6-PGluconate_DH-like_C_sf"/>
</dbReference>
<evidence type="ECO:0000256" key="3">
    <source>
        <dbReference type="ARBA" id="ARBA00011738"/>
    </source>
</evidence>
<dbReference type="PANTHER" id="PTHR48075">
    <property type="entry name" value="3-HYDROXYACYL-COA DEHYDROGENASE FAMILY PROTEIN"/>
    <property type="match status" value="1"/>
</dbReference>
<dbReference type="InterPro" id="IPR013328">
    <property type="entry name" value="6PGD_dom2"/>
</dbReference>
<organism evidence="12 13">
    <name type="scientific">Felis catus</name>
    <name type="common">Cat</name>
    <name type="synonym">Felis silvestris catus</name>
    <dbReference type="NCBI Taxonomy" id="9685"/>
    <lineage>
        <taxon>Eukaryota</taxon>
        <taxon>Metazoa</taxon>
        <taxon>Chordata</taxon>
        <taxon>Craniata</taxon>
        <taxon>Vertebrata</taxon>
        <taxon>Euteleostomi</taxon>
        <taxon>Mammalia</taxon>
        <taxon>Eutheria</taxon>
        <taxon>Laurasiatheria</taxon>
        <taxon>Carnivora</taxon>
        <taxon>Feliformia</taxon>
        <taxon>Felidae</taxon>
        <taxon>Felinae</taxon>
        <taxon>Felis</taxon>
    </lineage>
</organism>
<dbReference type="Pfam" id="PF02737">
    <property type="entry name" value="3HCDH_N"/>
    <property type="match status" value="1"/>
</dbReference>
<comment type="subcellular location">
    <subcellularLocation>
        <location evidence="1">Cytoplasm</location>
    </subcellularLocation>
</comment>
<keyword evidence="13" id="KW-1185">Reference proteome</keyword>
<feature type="domain" description="3-hydroxyacyl-CoA dehydrogenase C-terminal" evidence="10">
    <location>
        <begin position="192"/>
        <end position="279"/>
    </location>
</feature>
<dbReference type="EC" id="1.1.1.45" evidence="8"/>
<dbReference type="InterPro" id="IPR022694">
    <property type="entry name" value="3-OHacyl-CoA_DH"/>
</dbReference>
<reference evidence="12" key="3">
    <citation type="submission" date="2025-09" db="UniProtKB">
        <authorList>
            <consortium name="Ensembl"/>
        </authorList>
    </citation>
    <scope>IDENTIFICATION</scope>
    <source>
        <strain evidence="12">breed Abyssinian</strain>
    </source>
</reference>
<comment type="similarity">
    <text evidence="2">Belongs to the 3-hydroxyacyl-CoA dehydrogenase family.</text>
</comment>
<dbReference type="RefSeq" id="XP_003980337.3">
    <property type="nucleotide sequence ID" value="XM_003980288.5"/>
</dbReference>
<evidence type="ECO:0000256" key="4">
    <source>
        <dbReference type="ARBA" id="ARBA00022490"/>
    </source>
</evidence>
<dbReference type="PROSITE" id="PS00067">
    <property type="entry name" value="3HCDH"/>
    <property type="match status" value="1"/>
</dbReference>
<evidence type="ECO:0000256" key="6">
    <source>
        <dbReference type="ARBA" id="ARBA00023002"/>
    </source>
</evidence>
<evidence type="ECO:0000259" key="11">
    <source>
        <dbReference type="Pfam" id="PF02737"/>
    </source>
</evidence>
<dbReference type="PIRSF" id="PIRSF000105">
    <property type="entry name" value="HCDH"/>
    <property type="match status" value="1"/>
</dbReference>
<dbReference type="InterPro" id="IPR036291">
    <property type="entry name" value="NAD(P)-bd_dom_sf"/>
</dbReference>
<proteinExistence type="inferred from homology"/>
<evidence type="ECO:0000256" key="2">
    <source>
        <dbReference type="ARBA" id="ARBA00009463"/>
    </source>
</evidence>
<dbReference type="Gene3D" id="1.10.1040.10">
    <property type="entry name" value="N-(1-d-carboxylethyl)-l-norvaline Dehydrogenase, domain 2"/>
    <property type="match status" value="1"/>
</dbReference>
<name>A0ABI7YSW0_FELCA</name>
<dbReference type="Proteomes" id="UP000823872">
    <property type="component" value="Chromosome A1"/>
</dbReference>
<dbReference type="GeneID" id="101092816"/>
<evidence type="ECO:0000259" key="10">
    <source>
        <dbReference type="Pfam" id="PF00725"/>
    </source>
</evidence>
<keyword evidence="6" id="KW-0560">Oxidoreductase</keyword>
<dbReference type="InterPro" id="IPR006108">
    <property type="entry name" value="3HC_DH_C"/>
</dbReference>
<reference evidence="12" key="2">
    <citation type="submission" date="2025-08" db="UniProtKB">
        <authorList>
            <consortium name="Ensembl"/>
        </authorList>
    </citation>
    <scope>IDENTIFICATION</scope>
    <source>
        <strain evidence="12">breed Abyssinian</strain>
    </source>
</reference>
<dbReference type="InterPro" id="IPR006176">
    <property type="entry name" value="3-OHacyl-CoA_DH_NAD-bd"/>
</dbReference>
<dbReference type="PANTHER" id="PTHR48075:SF1">
    <property type="entry name" value="LAMBDA-CRYSTALLIN HOMOLOG"/>
    <property type="match status" value="1"/>
</dbReference>
<keyword evidence="7" id="KW-0520">NAD</keyword>
<accession>A0ABI7YSW0</accession>
<dbReference type="Pfam" id="PF00725">
    <property type="entry name" value="3HCDH"/>
    <property type="match status" value="1"/>
</dbReference>
<protein>
    <recommendedName>
        <fullName evidence="9">L-gulonate 3-dehydrogenase</fullName>
        <ecNumber evidence="8">1.1.1.45</ecNumber>
    </recommendedName>
    <alternativeName>
        <fullName evidence="9">L-gulonate 3-dehydrogenase</fullName>
    </alternativeName>
</protein>
<evidence type="ECO:0000256" key="9">
    <source>
        <dbReference type="ARBA" id="ARBA00042709"/>
    </source>
</evidence>
<comment type="subunit">
    <text evidence="3">Homodimer.</text>
</comment>
<evidence type="ECO:0000313" key="12">
    <source>
        <dbReference type="Ensembl" id="ENSFCTP00005037914.1"/>
    </source>
</evidence>
<keyword evidence="5" id="KW-0597">Phosphoprotein</keyword>
<gene>
    <name evidence="12" type="primary">CRYL1</name>
</gene>
<dbReference type="Gene3D" id="3.40.50.720">
    <property type="entry name" value="NAD(P)-binding Rossmann-like Domain"/>
    <property type="match status" value="1"/>
</dbReference>
<dbReference type="GeneTree" id="ENSGT00390000007182"/>